<feature type="region of interest" description="Disordered" evidence="1">
    <location>
        <begin position="110"/>
        <end position="151"/>
    </location>
</feature>
<dbReference type="EMBL" id="KZ678129">
    <property type="protein sequence ID" value="PSN72758.1"/>
    <property type="molecule type" value="Genomic_DNA"/>
</dbReference>
<sequence length="151" mass="17167">MHACMHACSRSWSTAVQWLDGLWLQPIHFFLLFTSVRLSRYIRVESTCAFAYHASQRRSNLQHGSSSPCSRRTKPLVQSFSTPINPRVYLEGRGNKQYHSRSSEASLALFNHPEPNQPNYSSAMQRSTTNHSSTNSSLFFVYTPPQPTSKA</sequence>
<reference evidence="2 3" key="1">
    <citation type="journal article" date="2018" name="Front. Microbiol.">
        <title>Genome-Wide Analysis of Corynespora cassiicola Leaf Fall Disease Putative Effectors.</title>
        <authorList>
            <person name="Lopez D."/>
            <person name="Ribeiro S."/>
            <person name="Label P."/>
            <person name="Fumanal B."/>
            <person name="Venisse J.S."/>
            <person name="Kohler A."/>
            <person name="de Oliveira R.R."/>
            <person name="Labutti K."/>
            <person name="Lipzen A."/>
            <person name="Lail K."/>
            <person name="Bauer D."/>
            <person name="Ohm R.A."/>
            <person name="Barry K.W."/>
            <person name="Spatafora J."/>
            <person name="Grigoriev I.V."/>
            <person name="Martin F.M."/>
            <person name="Pujade-Renaud V."/>
        </authorList>
    </citation>
    <scope>NUCLEOTIDE SEQUENCE [LARGE SCALE GENOMIC DNA]</scope>
    <source>
        <strain evidence="2 3">Philippines</strain>
    </source>
</reference>
<protein>
    <submittedName>
        <fullName evidence="2">Uncharacterized protein</fullName>
    </submittedName>
</protein>
<evidence type="ECO:0000313" key="2">
    <source>
        <dbReference type="EMBL" id="PSN72758.1"/>
    </source>
</evidence>
<feature type="compositionally biased region" description="Polar residues" evidence="1">
    <location>
        <begin position="117"/>
        <end position="126"/>
    </location>
</feature>
<evidence type="ECO:0000256" key="1">
    <source>
        <dbReference type="SAM" id="MobiDB-lite"/>
    </source>
</evidence>
<feature type="compositionally biased region" description="Low complexity" evidence="1">
    <location>
        <begin position="127"/>
        <end position="137"/>
    </location>
</feature>
<proteinExistence type="predicted"/>
<name>A0A2T2P601_CORCC</name>
<organism evidence="2 3">
    <name type="scientific">Corynespora cassiicola Philippines</name>
    <dbReference type="NCBI Taxonomy" id="1448308"/>
    <lineage>
        <taxon>Eukaryota</taxon>
        <taxon>Fungi</taxon>
        <taxon>Dikarya</taxon>
        <taxon>Ascomycota</taxon>
        <taxon>Pezizomycotina</taxon>
        <taxon>Dothideomycetes</taxon>
        <taxon>Pleosporomycetidae</taxon>
        <taxon>Pleosporales</taxon>
        <taxon>Corynesporascaceae</taxon>
        <taxon>Corynespora</taxon>
    </lineage>
</organism>
<dbReference type="AlphaFoldDB" id="A0A2T2P601"/>
<keyword evidence="3" id="KW-1185">Reference proteome</keyword>
<gene>
    <name evidence="2" type="ORF">BS50DRAFT_167643</name>
</gene>
<evidence type="ECO:0000313" key="3">
    <source>
        <dbReference type="Proteomes" id="UP000240883"/>
    </source>
</evidence>
<dbReference type="Proteomes" id="UP000240883">
    <property type="component" value="Unassembled WGS sequence"/>
</dbReference>
<accession>A0A2T2P601</accession>